<dbReference type="EnsemblMetazoa" id="AFAF015322-RA">
    <property type="protein sequence ID" value="AFAF015322-PA"/>
    <property type="gene ID" value="AFAF015322"/>
</dbReference>
<dbReference type="Proteomes" id="UP000075886">
    <property type="component" value="Unassembled WGS sequence"/>
</dbReference>
<keyword evidence="3" id="KW-1185">Reference proteome</keyword>
<feature type="compositionally biased region" description="Low complexity" evidence="1">
    <location>
        <begin position="38"/>
        <end position="51"/>
    </location>
</feature>
<evidence type="ECO:0000256" key="1">
    <source>
        <dbReference type="SAM" id="MobiDB-lite"/>
    </source>
</evidence>
<protein>
    <submittedName>
        <fullName evidence="2">Uncharacterized protein</fullName>
    </submittedName>
</protein>
<proteinExistence type="predicted"/>
<dbReference type="STRING" id="69004.A0A182QRB8"/>
<reference evidence="3" key="1">
    <citation type="submission" date="2014-01" db="EMBL/GenBank/DDBJ databases">
        <title>The Genome Sequence of Anopheles farauti FAR1 (V2).</title>
        <authorList>
            <consortium name="The Broad Institute Genomics Platform"/>
            <person name="Neafsey D.E."/>
            <person name="Besansky N."/>
            <person name="Howell P."/>
            <person name="Walton C."/>
            <person name="Young S.K."/>
            <person name="Zeng Q."/>
            <person name="Gargeya S."/>
            <person name="Fitzgerald M."/>
            <person name="Haas B."/>
            <person name="Abouelleil A."/>
            <person name="Allen A.W."/>
            <person name="Alvarado L."/>
            <person name="Arachchi H.M."/>
            <person name="Berlin A.M."/>
            <person name="Chapman S.B."/>
            <person name="Gainer-Dewar J."/>
            <person name="Goldberg J."/>
            <person name="Griggs A."/>
            <person name="Gujja S."/>
            <person name="Hansen M."/>
            <person name="Howarth C."/>
            <person name="Imamovic A."/>
            <person name="Ireland A."/>
            <person name="Larimer J."/>
            <person name="McCowan C."/>
            <person name="Murphy C."/>
            <person name="Pearson M."/>
            <person name="Poon T.W."/>
            <person name="Priest M."/>
            <person name="Roberts A."/>
            <person name="Saif S."/>
            <person name="Shea T."/>
            <person name="Sisk P."/>
            <person name="Sykes S."/>
            <person name="Wortman J."/>
            <person name="Nusbaum C."/>
            <person name="Birren B."/>
        </authorList>
    </citation>
    <scope>NUCLEOTIDE SEQUENCE [LARGE SCALE GENOMIC DNA]</scope>
    <source>
        <strain evidence="3">FAR1</strain>
    </source>
</reference>
<evidence type="ECO:0000313" key="3">
    <source>
        <dbReference type="Proteomes" id="UP000075886"/>
    </source>
</evidence>
<reference evidence="2" key="2">
    <citation type="submission" date="2020-05" db="UniProtKB">
        <authorList>
            <consortium name="EnsemblMetazoa"/>
        </authorList>
    </citation>
    <scope>IDENTIFICATION</scope>
    <source>
        <strain evidence="2">FAR1</strain>
    </source>
</reference>
<dbReference type="VEuPathDB" id="VectorBase:AFAF015322"/>
<organism evidence="2 3">
    <name type="scientific">Anopheles farauti</name>
    <dbReference type="NCBI Taxonomy" id="69004"/>
    <lineage>
        <taxon>Eukaryota</taxon>
        <taxon>Metazoa</taxon>
        <taxon>Ecdysozoa</taxon>
        <taxon>Arthropoda</taxon>
        <taxon>Hexapoda</taxon>
        <taxon>Insecta</taxon>
        <taxon>Pterygota</taxon>
        <taxon>Neoptera</taxon>
        <taxon>Endopterygota</taxon>
        <taxon>Diptera</taxon>
        <taxon>Nematocera</taxon>
        <taxon>Culicoidea</taxon>
        <taxon>Culicidae</taxon>
        <taxon>Anophelinae</taxon>
        <taxon>Anopheles</taxon>
    </lineage>
</organism>
<dbReference type="AlphaFoldDB" id="A0A182QRB8"/>
<accession>A0A182QRB8</accession>
<dbReference type="EMBL" id="AXCN02001616">
    <property type="status" value="NOT_ANNOTATED_CDS"/>
    <property type="molecule type" value="Genomic_DNA"/>
</dbReference>
<sequence length="140" mass="15120">MAFECNRPVLEYIKARWKAPIEVVPCLENTAPDVNLGSSSSTSSSSKAGSSPNNGLVPRFTSRGHTYRAVVGDTLVLPCEVENLVFYVRVLHTESWSRVHLNSPVLVMCLQANNAPASKGQDGTLAATFIITIAAVIKYV</sequence>
<name>A0A182QRB8_9DIPT</name>
<feature type="region of interest" description="Disordered" evidence="1">
    <location>
        <begin position="35"/>
        <end position="55"/>
    </location>
</feature>
<evidence type="ECO:0000313" key="2">
    <source>
        <dbReference type="EnsemblMetazoa" id="AFAF015322-PA"/>
    </source>
</evidence>